<evidence type="ECO:0000313" key="3">
    <source>
        <dbReference type="Proteomes" id="UP001213681"/>
    </source>
</evidence>
<dbReference type="InterPro" id="IPR011008">
    <property type="entry name" value="Dimeric_a/b-barrel"/>
</dbReference>
<gene>
    <name evidence="2" type="ORF">N7458_000967</name>
</gene>
<dbReference type="EMBL" id="JAPVEA010000001">
    <property type="protein sequence ID" value="KAJ5465281.1"/>
    <property type="molecule type" value="Genomic_DNA"/>
</dbReference>
<reference evidence="2" key="2">
    <citation type="journal article" date="2023" name="IMA Fungus">
        <title>Comparative genomic study of the Penicillium genus elucidates a diverse pangenome and 15 lateral gene transfer events.</title>
        <authorList>
            <person name="Petersen C."/>
            <person name="Sorensen T."/>
            <person name="Nielsen M.R."/>
            <person name="Sondergaard T.E."/>
            <person name="Sorensen J.L."/>
            <person name="Fitzpatrick D.A."/>
            <person name="Frisvad J.C."/>
            <person name="Nielsen K.L."/>
        </authorList>
    </citation>
    <scope>NUCLEOTIDE SEQUENCE</scope>
    <source>
        <strain evidence="2">IBT 16125</strain>
    </source>
</reference>
<organism evidence="2 3">
    <name type="scientific">Penicillium daleae</name>
    <dbReference type="NCBI Taxonomy" id="63821"/>
    <lineage>
        <taxon>Eukaryota</taxon>
        <taxon>Fungi</taxon>
        <taxon>Dikarya</taxon>
        <taxon>Ascomycota</taxon>
        <taxon>Pezizomycotina</taxon>
        <taxon>Eurotiomycetes</taxon>
        <taxon>Eurotiomycetidae</taxon>
        <taxon>Eurotiales</taxon>
        <taxon>Aspergillaceae</taxon>
        <taxon>Penicillium</taxon>
    </lineage>
</organism>
<dbReference type="AlphaFoldDB" id="A0AAD6G9D3"/>
<accession>A0AAD6G9D3</accession>
<dbReference type="Proteomes" id="UP001213681">
    <property type="component" value="Unassembled WGS sequence"/>
</dbReference>
<dbReference type="PROSITE" id="PS51725">
    <property type="entry name" value="ABM"/>
    <property type="match status" value="1"/>
</dbReference>
<dbReference type="RefSeq" id="XP_056772128.1">
    <property type="nucleotide sequence ID" value="XM_056904361.1"/>
</dbReference>
<evidence type="ECO:0000259" key="1">
    <source>
        <dbReference type="PROSITE" id="PS51725"/>
    </source>
</evidence>
<dbReference type="PANTHER" id="PTHR40624">
    <property type="entry name" value="BIOSYNTHESIS MONOOXYGENASE, PUTATIVE (AFU_ORTHOLOGUE AFUA_1G12025)-RELATED"/>
    <property type="match status" value="1"/>
</dbReference>
<dbReference type="Gene3D" id="3.30.70.100">
    <property type="match status" value="1"/>
</dbReference>
<name>A0AAD6G9D3_9EURO</name>
<proteinExistence type="predicted"/>
<protein>
    <recommendedName>
        <fullName evidence="1">ABM domain-containing protein</fullName>
    </recommendedName>
</protein>
<comment type="caution">
    <text evidence="2">The sequence shown here is derived from an EMBL/GenBank/DDBJ whole genome shotgun (WGS) entry which is preliminary data.</text>
</comment>
<dbReference type="InterPro" id="IPR007138">
    <property type="entry name" value="ABM_dom"/>
</dbReference>
<dbReference type="Pfam" id="PF03992">
    <property type="entry name" value="ABM"/>
    <property type="match status" value="1"/>
</dbReference>
<sequence length="106" mass="11943">MDMQFPVLPEDEFVLYATVCAVPNGGDDVERHLRGLLKLTLREPGTLDYVISRDDINPDTFHVYEKYTGREAFEKHIASQEFKDFAASGLLAKPPAPKALKPLRPL</sequence>
<dbReference type="SUPFAM" id="SSF54909">
    <property type="entry name" value="Dimeric alpha+beta barrel"/>
    <property type="match status" value="1"/>
</dbReference>
<feature type="domain" description="ABM" evidence="1">
    <location>
        <begin position="13"/>
        <end position="106"/>
    </location>
</feature>
<reference evidence="2" key="1">
    <citation type="submission" date="2022-12" db="EMBL/GenBank/DDBJ databases">
        <authorList>
            <person name="Petersen C."/>
        </authorList>
    </citation>
    <scope>NUCLEOTIDE SEQUENCE</scope>
    <source>
        <strain evidence="2">IBT 16125</strain>
    </source>
</reference>
<dbReference type="GeneID" id="81594604"/>
<evidence type="ECO:0000313" key="2">
    <source>
        <dbReference type="EMBL" id="KAJ5465281.1"/>
    </source>
</evidence>
<keyword evidence="3" id="KW-1185">Reference proteome</keyword>
<dbReference type="PANTHER" id="PTHR40624:SF1">
    <property type="entry name" value="BIOSYNTHESIS MONOOXYGENASE, PUTATIVE (AFU_ORTHOLOGUE AFUA_1G12025)-RELATED"/>
    <property type="match status" value="1"/>
</dbReference>